<dbReference type="Proteomes" id="UP001056120">
    <property type="component" value="Linkage Group LG01"/>
</dbReference>
<dbReference type="EMBL" id="CM042018">
    <property type="protein sequence ID" value="KAI3827964.1"/>
    <property type="molecule type" value="Genomic_DNA"/>
</dbReference>
<reference evidence="1 2" key="2">
    <citation type="journal article" date="2022" name="Mol. Ecol. Resour.">
        <title>The genomes of chicory, endive, great burdock and yacon provide insights into Asteraceae paleo-polyploidization history and plant inulin production.</title>
        <authorList>
            <person name="Fan W."/>
            <person name="Wang S."/>
            <person name="Wang H."/>
            <person name="Wang A."/>
            <person name="Jiang F."/>
            <person name="Liu H."/>
            <person name="Zhao H."/>
            <person name="Xu D."/>
            <person name="Zhang Y."/>
        </authorList>
    </citation>
    <scope>NUCLEOTIDE SEQUENCE [LARGE SCALE GENOMIC DNA]</scope>
    <source>
        <strain evidence="2">cv. Yunnan</strain>
        <tissue evidence="1">Leaves</tissue>
    </source>
</reference>
<accession>A0ACB9K6T2</accession>
<proteinExistence type="predicted"/>
<evidence type="ECO:0000313" key="2">
    <source>
        <dbReference type="Proteomes" id="UP001056120"/>
    </source>
</evidence>
<reference evidence="2" key="1">
    <citation type="journal article" date="2022" name="Mol. Ecol. Resour.">
        <title>The genomes of chicory, endive, great burdock and yacon provide insights into Asteraceae palaeo-polyploidization history and plant inulin production.</title>
        <authorList>
            <person name="Fan W."/>
            <person name="Wang S."/>
            <person name="Wang H."/>
            <person name="Wang A."/>
            <person name="Jiang F."/>
            <person name="Liu H."/>
            <person name="Zhao H."/>
            <person name="Xu D."/>
            <person name="Zhang Y."/>
        </authorList>
    </citation>
    <scope>NUCLEOTIDE SEQUENCE [LARGE SCALE GENOMIC DNA]</scope>
    <source>
        <strain evidence="2">cv. Yunnan</strain>
    </source>
</reference>
<evidence type="ECO:0000313" key="1">
    <source>
        <dbReference type="EMBL" id="KAI3827964.1"/>
    </source>
</evidence>
<comment type="caution">
    <text evidence="1">The sequence shown here is derived from an EMBL/GenBank/DDBJ whole genome shotgun (WGS) entry which is preliminary data.</text>
</comment>
<gene>
    <name evidence="1" type="ORF">L1987_02053</name>
</gene>
<sequence>MFRFTKITFVLWDSDEYLSRENPPCIKGIVDNREVRTTEAVIQKKRVFAGLKGHRHTSDFSRKYTPLFNKMYMDELLVPKGEDVVGEGEQVGAKDDLHVEIGEYGKDVPVNILVNAEEHAN</sequence>
<keyword evidence="2" id="KW-1185">Reference proteome</keyword>
<organism evidence="1 2">
    <name type="scientific">Smallanthus sonchifolius</name>
    <dbReference type="NCBI Taxonomy" id="185202"/>
    <lineage>
        <taxon>Eukaryota</taxon>
        <taxon>Viridiplantae</taxon>
        <taxon>Streptophyta</taxon>
        <taxon>Embryophyta</taxon>
        <taxon>Tracheophyta</taxon>
        <taxon>Spermatophyta</taxon>
        <taxon>Magnoliopsida</taxon>
        <taxon>eudicotyledons</taxon>
        <taxon>Gunneridae</taxon>
        <taxon>Pentapetalae</taxon>
        <taxon>asterids</taxon>
        <taxon>campanulids</taxon>
        <taxon>Asterales</taxon>
        <taxon>Asteraceae</taxon>
        <taxon>Asteroideae</taxon>
        <taxon>Heliantheae alliance</taxon>
        <taxon>Millerieae</taxon>
        <taxon>Smallanthus</taxon>
    </lineage>
</organism>
<protein>
    <submittedName>
        <fullName evidence="1">Uncharacterized protein</fullName>
    </submittedName>
</protein>
<name>A0ACB9K6T2_9ASTR</name>